<dbReference type="EMBL" id="DVIQ01000021">
    <property type="protein sequence ID" value="HIS30628.1"/>
    <property type="molecule type" value="Genomic_DNA"/>
</dbReference>
<evidence type="ECO:0000256" key="4">
    <source>
        <dbReference type="ARBA" id="ARBA00023125"/>
    </source>
</evidence>
<keyword evidence="4" id="KW-0238">DNA-binding</keyword>
<keyword evidence="2" id="KW-0805">Transcription regulation</keyword>
<feature type="domain" description="RNA polymerase sigma factor 70 region 4 type 2" evidence="7">
    <location>
        <begin position="121"/>
        <end position="170"/>
    </location>
</feature>
<dbReference type="Proteomes" id="UP000823935">
    <property type="component" value="Unassembled WGS sequence"/>
</dbReference>
<evidence type="ECO:0000313" key="9">
    <source>
        <dbReference type="Proteomes" id="UP000823935"/>
    </source>
</evidence>
<evidence type="ECO:0000259" key="6">
    <source>
        <dbReference type="Pfam" id="PF04542"/>
    </source>
</evidence>
<dbReference type="InterPro" id="IPR039425">
    <property type="entry name" value="RNA_pol_sigma-70-like"/>
</dbReference>
<protein>
    <submittedName>
        <fullName evidence="8">RNA polymerase sigma factor</fullName>
    </submittedName>
</protein>
<keyword evidence="3" id="KW-0731">Sigma factor</keyword>
<comment type="similarity">
    <text evidence="1">Belongs to the sigma-70 factor family. ECF subfamily.</text>
</comment>
<sequence>MDLDFLLIRKMKQGDDASFDVFVRKYYDDILKYCALHCPDTGDAQDLTQETFVRFFANLSDYRFMGKTKNFLYTIAGNLCKNAYRSMREIPVEETYLTGEEASAEELSGPEGAVVDRLALTWALEQLSPQLREVIELYYYQEKKLSEIAEELEIGLPLVKYRMRQAKKQLRELLEKEERL</sequence>
<dbReference type="PANTHER" id="PTHR43133">
    <property type="entry name" value="RNA POLYMERASE ECF-TYPE SIGMA FACTO"/>
    <property type="match status" value="1"/>
</dbReference>
<keyword evidence="5" id="KW-0804">Transcription</keyword>
<dbReference type="PANTHER" id="PTHR43133:SF8">
    <property type="entry name" value="RNA POLYMERASE SIGMA FACTOR HI_1459-RELATED"/>
    <property type="match status" value="1"/>
</dbReference>
<dbReference type="AlphaFoldDB" id="A0A9D1ERL8"/>
<dbReference type="SUPFAM" id="SSF88659">
    <property type="entry name" value="Sigma3 and sigma4 domains of RNA polymerase sigma factors"/>
    <property type="match status" value="1"/>
</dbReference>
<organism evidence="8 9">
    <name type="scientific">Candidatus Limivivens intestinipullorum</name>
    <dbReference type="NCBI Taxonomy" id="2840858"/>
    <lineage>
        <taxon>Bacteria</taxon>
        <taxon>Bacillati</taxon>
        <taxon>Bacillota</taxon>
        <taxon>Clostridia</taxon>
        <taxon>Lachnospirales</taxon>
        <taxon>Lachnospiraceae</taxon>
        <taxon>Lachnospiraceae incertae sedis</taxon>
        <taxon>Candidatus Limivivens</taxon>
    </lineage>
</organism>
<dbReference type="GO" id="GO:0006352">
    <property type="term" value="P:DNA-templated transcription initiation"/>
    <property type="evidence" value="ECO:0007669"/>
    <property type="project" value="InterPro"/>
</dbReference>
<dbReference type="InterPro" id="IPR014284">
    <property type="entry name" value="RNA_pol_sigma-70_dom"/>
</dbReference>
<comment type="caution">
    <text evidence="8">The sequence shown here is derived from an EMBL/GenBank/DDBJ whole genome shotgun (WGS) entry which is preliminary data.</text>
</comment>
<dbReference type="Pfam" id="PF04542">
    <property type="entry name" value="Sigma70_r2"/>
    <property type="match status" value="1"/>
</dbReference>
<dbReference type="GO" id="GO:0016987">
    <property type="term" value="F:sigma factor activity"/>
    <property type="evidence" value="ECO:0007669"/>
    <property type="project" value="UniProtKB-KW"/>
</dbReference>
<dbReference type="SUPFAM" id="SSF88946">
    <property type="entry name" value="Sigma2 domain of RNA polymerase sigma factors"/>
    <property type="match status" value="1"/>
</dbReference>
<dbReference type="InterPro" id="IPR036388">
    <property type="entry name" value="WH-like_DNA-bd_sf"/>
</dbReference>
<dbReference type="Pfam" id="PF08281">
    <property type="entry name" value="Sigma70_r4_2"/>
    <property type="match status" value="1"/>
</dbReference>
<name>A0A9D1ERL8_9FIRM</name>
<dbReference type="NCBIfam" id="TIGR02937">
    <property type="entry name" value="sigma70-ECF"/>
    <property type="match status" value="1"/>
</dbReference>
<dbReference type="InterPro" id="IPR013324">
    <property type="entry name" value="RNA_pol_sigma_r3/r4-like"/>
</dbReference>
<evidence type="ECO:0000256" key="3">
    <source>
        <dbReference type="ARBA" id="ARBA00023082"/>
    </source>
</evidence>
<dbReference type="GO" id="GO:0003677">
    <property type="term" value="F:DNA binding"/>
    <property type="evidence" value="ECO:0007669"/>
    <property type="project" value="UniProtKB-KW"/>
</dbReference>
<dbReference type="CDD" id="cd06171">
    <property type="entry name" value="Sigma70_r4"/>
    <property type="match status" value="1"/>
</dbReference>
<evidence type="ECO:0000256" key="5">
    <source>
        <dbReference type="ARBA" id="ARBA00023163"/>
    </source>
</evidence>
<feature type="domain" description="RNA polymerase sigma-70 region 2" evidence="6">
    <location>
        <begin position="22"/>
        <end position="86"/>
    </location>
</feature>
<reference evidence="8" key="1">
    <citation type="submission" date="2020-10" db="EMBL/GenBank/DDBJ databases">
        <authorList>
            <person name="Gilroy R."/>
        </authorList>
    </citation>
    <scope>NUCLEOTIDE SEQUENCE</scope>
    <source>
        <strain evidence="8">CHK190-19873</strain>
    </source>
</reference>
<evidence type="ECO:0000256" key="2">
    <source>
        <dbReference type="ARBA" id="ARBA00023015"/>
    </source>
</evidence>
<dbReference type="Gene3D" id="1.10.10.10">
    <property type="entry name" value="Winged helix-like DNA-binding domain superfamily/Winged helix DNA-binding domain"/>
    <property type="match status" value="1"/>
</dbReference>
<dbReference type="InterPro" id="IPR013249">
    <property type="entry name" value="RNA_pol_sigma70_r4_t2"/>
</dbReference>
<accession>A0A9D1ERL8</accession>
<evidence type="ECO:0000313" key="8">
    <source>
        <dbReference type="EMBL" id="HIS30628.1"/>
    </source>
</evidence>
<evidence type="ECO:0000259" key="7">
    <source>
        <dbReference type="Pfam" id="PF08281"/>
    </source>
</evidence>
<dbReference type="InterPro" id="IPR007627">
    <property type="entry name" value="RNA_pol_sigma70_r2"/>
</dbReference>
<dbReference type="Gene3D" id="1.10.1740.10">
    <property type="match status" value="1"/>
</dbReference>
<gene>
    <name evidence="8" type="ORF">IAB44_03625</name>
</gene>
<proteinExistence type="inferred from homology"/>
<evidence type="ECO:0000256" key="1">
    <source>
        <dbReference type="ARBA" id="ARBA00010641"/>
    </source>
</evidence>
<reference evidence="8" key="2">
    <citation type="journal article" date="2021" name="PeerJ">
        <title>Extensive microbial diversity within the chicken gut microbiome revealed by metagenomics and culture.</title>
        <authorList>
            <person name="Gilroy R."/>
            <person name="Ravi A."/>
            <person name="Getino M."/>
            <person name="Pursley I."/>
            <person name="Horton D.L."/>
            <person name="Alikhan N.F."/>
            <person name="Baker D."/>
            <person name="Gharbi K."/>
            <person name="Hall N."/>
            <person name="Watson M."/>
            <person name="Adriaenssens E.M."/>
            <person name="Foster-Nyarko E."/>
            <person name="Jarju S."/>
            <person name="Secka A."/>
            <person name="Antonio M."/>
            <person name="Oren A."/>
            <person name="Chaudhuri R.R."/>
            <person name="La Ragione R."/>
            <person name="Hildebrand F."/>
            <person name="Pallen M.J."/>
        </authorList>
    </citation>
    <scope>NUCLEOTIDE SEQUENCE</scope>
    <source>
        <strain evidence="8">CHK190-19873</strain>
    </source>
</reference>
<dbReference type="InterPro" id="IPR013325">
    <property type="entry name" value="RNA_pol_sigma_r2"/>
</dbReference>